<dbReference type="AlphaFoldDB" id="A0A4S4M1P6"/>
<dbReference type="EMBL" id="SGPL01000087">
    <property type="protein sequence ID" value="THH18081.1"/>
    <property type="molecule type" value="Genomic_DNA"/>
</dbReference>
<dbReference type="OrthoDB" id="5550464at2759"/>
<dbReference type="Proteomes" id="UP000310158">
    <property type="component" value="Unassembled WGS sequence"/>
</dbReference>
<comment type="caution">
    <text evidence="3">The sequence shown here is derived from an EMBL/GenBank/DDBJ whole genome shotgun (WGS) entry which is preliminary data.</text>
</comment>
<dbReference type="PANTHER" id="PTHR33643:SF1">
    <property type="entry name" value="UREASE ACCESSORY PROTEIN D"/>
    <property type="match status" value="1"/>
</dbReference>
<keyword evidence="4" id="KW-1185">Reference proteome</keyword>
<dbReference type="InterPro" id="IPR002669">
    <property type="entry name" value="UreD"/>
</dbReference>
<accession>A0A4S4M1P6</accession>
<proteinExistence type="inferred from homology"/>
<comment type="similarity">
    <text evidence="1">Belongs to the UreD family.</text>
</comment>
<sequence length="310" mass="34105">MNSTVAAHSLTREAGSGRIVLRVHGAEVIFAELSCVYPLKLLSPRIAQDGVAVAFMLTYGGGLVSGDSVALSVDVGAGTTLMLLSQGSTKVFKTRPGYRASVRPRYVLAEGPQTTTQSMDVHIADTGTLVLLPDPVTCFRSASYHQMQTFHLTGRASAVLLDWITSGRRSLGEEWAFSRYVSINEVFIDGKRIARDAMLLEDEPVNVSPLPRRVLADRLAPYSCYATLIIYGPSVEEIVRSLDVKYRDISIYKHRAPPYLLWSLSPISGDMGRIVRVAGKETEDVKNWLRDALQGLERIVGVDVYRKAFV</sequence>
<evidence type="ECO:0000313" key="3">
    <source>
        <dbReference type="EMBL" id="THH18081.1"/>
    </source>
</evidence>
<dbReference type="GO" id="GO:0016151">
    <property type="term" value="F:nickel cation binding"/>
    <property type="evidence" value="ECO:0007669"/>
    <property type="project" value="InterPro"/>
</dbReference>
<name>A0A4S4M1P6_9AGAM</name>
<gene>
    <name evidence="3" type="ORF">EW146_g2841</name>
</gene>
<evidence type="ECO:0000313" key="4">
    <source>
        <dbReference type="Proteomes" id="UP000310158"/>
    </source>
</evidence>
<evidence type="ECO:0008006" key="5">
    <source>
        <dbReference type="Google" id="ProtNLM"/>
    </source>
</evidence>
<organism evidence="3 4">
    <name type="scientific">Bondarzewia mesenterica</name>
    <dbReference type="NCBI Taxonomy" id="1095465"/>
    <lineage>
        <taxon>Eukaryota</taxon>
        <taxon>Fungi</taxon>
        <taxon>Dikarya</taxon>
        <taxon>Basidiomycota</taxon>
        <taxon>Agaricomycotina</taxon>
        <taxon>Agaricomycetes</taxon>
        <taxon>Russulales</taxon>
        <taxon>Bondarzewiaceae</taxon>
        <taxon>Bondarzewia</taxon>
    </lineage>
</organism>
<keyword evidence="2" id="KW-0143">Chaperone</keyword>
<evidence type="ECO:0000256" key="2">
    <source>
        <dbReference type="ARBA" id="ARBA00023186"/>
    </source>
</evidence>
<dbReference type="PANTHER" id="PTHR33643">
    <property type="entry name" value="UREASE ACCESSORY PROTEIN D"/>
    <property type="match status" value="1"/>
</dbReference>
<reference evidence="3 4" key="1">
    <citation type="submission" date="2019-02" db="EMBL/GenBank/DDBJ databases">
        <title>Genome sequencing of the rare red list fungi Bondarzewia mesenterica.</title>
        <authorList>
            <person name="Buettner E."/>
            <person name="Kellner H."/>
        </authorList>
    </citation>
    <scope>NUCLEOTIDE SEQUENCE [LARGE SCALE GENOMIC DNA]</scope>
    <source>
        <strain evidence="3 4">DSM 108281</strain>
    </source>
</reference>
<evidence type="ECO:0000256" key="1">
    <source>
        <dbReference type="ARBA" id="ARBA00007177"/>
    </source>
</evidence>
<dbReference type="Pfam" id="PF01774">
    <property type="entry name" value="UreD"/>
    <property type="match status" value="1"/>
</dbReference>
<dbReference type="HAMAP" id="MF_01384">
    <property type="entry name" value="UreD"/>
    <property type="match status" value="1"/>
</dbReference>
<protein>
    <recommendedName>
        <fullName evidence="5">Urease accessory protein UreD</fullName>
    </recommendedName>
</protein>